<dbReference type="SUPFAM" id="SSF46938">
    <property type="entry name" value="CRAL/TRIO N-terminal domain"/>
    <property type="match status" value="1"/>
</dbReference>
<dbReference type="InterPro" id="IPR036865">
    <property type="entry name" value="CRAL-TRIO_dom_sf"/>
</dbReference>
<dbReference type="InterPro" id="IPR001251">
    <property type="entry name" value="CRAL-TRIO_dom"/>
</dbReference>
<dbReference type="InterPro" id="IPR013783">
    <property type="entry name" value="Ig-like_fold"/>
</dbReference>
<dbReference type="Pfam" id="PF00635">
    <property type="entry name" value="Motile_Sperm"/>
    <property type="match status" value="1"/>
</dbReference>
<dbReference type="PANTHER" id="PTHR46384:SF1">
    <property type="entry name" value="MOTILE SPERM DOMAIN-CONTAINING PROTEIN 2"/>
    <property type="match status" value="1"/>
</dbReference>
<dbReference type="AlphaFoldDB" id="A0A7D9EIQ1"/>
<proteinExistence type="predicted"/>
<feature type="compositionally biased region" description="Low complexity" evidence="1">
    <location>
        <begin position="281"/>
        <end position="295"/>
    </location>
</feature>
<protein>
    <submittedName>
        <fullName evidence="3">Uncharacterized protein</fullName>
    </submittedName>
</protein>
<dbReference type="Gene3D" id="2.60.40.10">
    <property type="entry name" value="Immunoglobulins"/>
    <property type="match status" value="1"/>
</dbReference>
<dbReference type="Pfam" id="PF00650">
    <property type="entry name" value="CRAL_TRIO"/>
    <property type="match status" value="1"/>
</dbReference>
<dbReference type="Gene3D" id="3.40.525.10">
    <property type="entry name" value="CRAL-TRIO lipid binding domain"/>
    <property type="match status" value="1"/>
</dbReference>
<organism evidence="3 4">
    <name type="scientific">Paramuricea clavata</name>
    <name type="common">Red gorgonian</name>
    <name type="synonym">Violescent sea-whip</name>
    <dbReference type="NCBI Taxonomy" id="317549"/>
    <lineage>
        <taxon>Eukaryota</taxon>
        <taxon>Metazoa</taxon>
        <taxon>Cnidaria</taxon>
        <taxon>Anthozoa</taxon>
        <taxon>Octocorallia</taxon>
        <taxon>Malacalcyonacea</taxon>
        <taxon>Plexauridae</taxon>
        <taxon>Paramuricea</taxon>
    </lineage>
</organism>
<keyword evidence="2" id="KW-0812">Transmembrane</keyword>
<keyword evidence="2" id="KW-1133">Transmembrane helix</keyword>
<reference evidence="3" key="1">
    <citation type="submission" date="2020-04" db="EMBL/GenBank/DDBJ databases">
        <authorList>
            <person name="Alioto T."/>
            <person name="Alioto T."/>
            <person name="Gomez Garrido J."/>
        </authorList>
    </citation>
    <scope>NUCLEOTIDE SEQUENCE</scope>
    <source>
        <strain evidence="3">A484AB</strain>
    </source>
</reference>
<evidence type="ECO:0000256" key="1">
    <source>
        <dbReference type="SAM" id="MobiDB-lite"/>
    </source>
</evidence>
<accession>A0A7D9EIQ1</accession>
<dbReference type="GO" id="GO:0012505">
    <property type="term" value="C:endomembrane system"/>
    <property type="evidence" value="ECO:0007669"/>
    <property type="project" value="TreeGrafter"/>
</dbReference>
<dbReference type="InterPro" id="IPR036273">
    <property type="entry name" value="CRAL/TRIO_N_dom_sf"/>
</dbReference>
<name>A0A7D9EIQ1_PARCT</name>
<keyword evidence="2" id="KW-0472">Membrane</keyword>
<evidence type="ECO:0000256" key="2">
    <source>
        <dbReference type="SAM" id="Phobius"/>
    </source>
</evidence>
<dbReference type="SUPFAM" id="SSF52087">
    <property type="entry name" value="CRAL/TRIO domain"/>
    <property type="match status" value="1"/>
</dbReference>
<dbReference type="InterPro" id="IPR053012">
    <property type="entry name" value="ER-organelle_contact"/>
</dbReference>
<dbReference type="EMBL" id="CACRXK020006317">
    <property type="protein sequence ID" value="CAB4009050.1"/>
    <property type="molecule type" value="Genomic_DNA"/>
</dbReference>
<feature type="non-terminal residue" evidence="3">
    <location>
        <position position="519"/>
    </location>
</feature>
<dbReference type="OrthoDB" id="75724at2759"/>
<dbReference type="PANTHER" id="PTHR46384">
    <property type="entry name" value="MOTILE SPERM DOMAIN-CONTAINING PROTEIN 2"/>
    <property type="match status" value="1"/>
</dbReference>
<keyword evidence="4" id="KW-1185">Reference proteome</keyword>
<comment type="caution">
    <text evidence="3">The sequence shown here is derived from an EMBL/GenBank/DDBJ whole genome shotgun (WGS) entry which is preliminary data.</text>
</comment>
<feature type="transmembrane region" description="Helical" evidence="2">
    <location>
        <begin position="500"/>
        <end position="518"/>
    </location>
</feature>
<dbReference type="GO" id="GO:0140284">
    <property type="term" value="C:endoplasmic reticulum-endosome membrane contact site"/>
    <property type="evidence" value="ECO:0007669"/>
    <property type="project" value="TreeGrafter"/>
</dbReference>
<sequence>ELDRTEFDERDLEKLRKNDAEGELWLRLFIRSRQGDLEKAYKTLIESLKWRKQSKIRDVKLENWLADNTKKEILEGEGILFYHNTDKKDNPILIFQGNKYEYKKEDNKEQVLEDLFAYLLEKQHQQRMGKQIMVICDHQNATLEHIDLKFFKFVVNLFNIYYPNILDSFLVVGVSWRVSSAWRNIQKWLSPDTSPKFKFVEQAQLTDYVDKSNLLVSLGGQDKYKYKFPHEEETQHPFEPSVNETGSSNDLDTQSPFEDAIEHSDDKIESIIPEELPPESVTLTTTSMGSSMATMQLRRRKGRDSQQSSIEEISSLDEESQPELTISPSEEITFQETVDAKEVRETLTLKNICGNKVIFKIKTNSAANFRVKPSMGALEPGSTQTVVVMLLLKGEATQEKHHWNKDKFLILYAEPQDEITSETSIHDVWKHTPKSSTREYKLNCRVLDVNGLEKRPKTIDDAIEMNIKLQRQMSQLQSKMENFTDPLQHIQEQLHQQRSFLVAVSIAFVILLSLMFWFR</sequence>
<dbReference type="InterPro" id="IPR000535">
    <property type="entry name" value="MSP_dom"/>
</dbReference>
<dbReference type="SUPFAM" id="SSF49354">
    <property type="entry name" value="PapD-like"/>
    <property type="match status" value="1"/>
</dbReference>
<feature type="region of interest" description="Disordered" evidence="1">
    <location>
        <begin position="281"/>
        <end position="324"/>
    </location>
</feature>
<dbReference type="PROSITE" id="PS50202">
    <property type="entry name" value="MSP"/>
    <property type="match status" value="1"/>
</dbReference>
<dbReference type="CDD" id="cd00170">
    <property type="entry name" value="SEC14"/>
    <property type="match status" value="1"/>
</dbReference>
<feature type="region of interest" description="Disordered" evidence="1">
    <location>
        <begin position="232"/>
        <end position="251"/>
    </location>
</feature>
<gene>
    <name evidence="3" type="ORF">PACLA_8A079777</name>
</gene>
<dbReference type="PROSITE" id="PS50191">
    <property type="entry name" value="CRAL_TRIO"/>
    <property type="match status" value="1"/>
</dbReference>
<dbReference type="InterPro" id="IPR008962">
    <property type="entry name" value="PapD-like_sf"/>
</dbReference>
<dbReference type="SMART" id="SM00516">
    <property type="entry name" value="SEC14"/>
    <property type="match status" value="1"/>
</dbReference>
<evidence type="ECO:0000313" key="4">
    <source>
        <dbReference type="Proteomes" id="UP001152795"/>
    </source>
</evidence>
<feature type="compositionally biased region" description="Polar residues" evidence="1">
    <location>
        <begin position="242"/>
        <end position="251"/>
    </location>
</feature>
<dbReference type="Proteomes" id="UP001152795">
    <property type="component" value="Unassembled WGS sequence"/>
</dbReference>
<evidence type="ECO:0000313" key="3">
    <source>
        <dbReference type="EMBL" id="CAB4009050.1"/>
    </source>
</evidence>